<sequence length="550" mass="61577">MAAQLDDLTVLARFVIRARRVEAHSLVQDEKTLLGYAKGTFKVTLGFDGAATIRRPLPDNEEEFESLVARIRPLTLKSEPIYYAKVLGALERVLEQCDPSAEVLSECQALRASWEAAELQGTQVQGYSVQRSRHDGSEATKHVSDTQLAAAWVYADLVHADAQGPKAEALAFDLDERYAAAVLVFCGAAVRVVRTLRLIEHLKAANILNLADELWSQKVTVDTTEIVEEAEVFMAPVGAPMPNLMTSVEMGEDWKSISVTEMLRLEIENRVTVLLRDDDRNIESSDAAVIRRENGEDLMTWEALIAESVLCRLVFEADSGEIRSIRSMELQFLDHTHSLKLSAHEFKLKMFQAKTLTLQVGDQNWVTLRVPEASEEELFQQQVLFETTRDIVLIEQIANRRFKTSSEPFTNDDRMALRVARLAWEGKITYWNQGPIKVTTENGLPPSQIQIPAQTLSIGGAEIPTPEIRLRHPDMDITELQPEPPLEPGVKLYELRPPAQAFFRVWAPEQMQVSSDADLTSPVPWGLLGIQEAEPPETDAASVDSDQQEQ</sequence>
<dbReference type="Proteomes" id="UP000274391">
    <property type="component" value="Unassembled WGS sequence"/>
</dbReference>
<dbReference type="AlphaFoldDB" id="A0A3P3VY10"/>
<dbReference type="OrthoDB" id="3196580at2"/>
<dbReference type="RefSeq" id="WP_124974158.1">
    <property type="nucleotide sequence ID" value="NZ_RQVS01000027.1"/>
</dbReference>
<organism evidence="2 3">
    <name type="scientific">Gulosibacter macacae</name>
    <dbReference type="NCBI Taxonomy" id="2488791"/>
    <lineage>
        <taxon>Bacteria</taxon>
        <taxon>Bacillati</taxon>
        <taxon>Actinomycetota</taxon>
        <taxon>Actinomycetes</taxon>
        <taxon>Micrococcales</taxon>
        <taxon>Microbacteriaceae</taxon>
        <taxon>Gulosibacter</taxon>
    </lineage>
</organism>
<gene>
    <name evidence="2" type="ORF">EG850_12965</name>
</gene>
<feature type="region of interest" description="Disordered" evidence="1">
    <location>
        <begin position="529"/>
        <end position="550"/>
    </location>
</feature>
<evidence type="ECO:0000256" key="1">
    <source>
        <dbReference type="SAM" id="MobiDB-lite"/>
    </source>
</evidence>
<comment type="caution">
    <text evidence="2">The sequence shown here is derived from an EMBL/GenBank/DDBJ whole genome shotgun (WGS) entry which is preliminary data.</text>
</comment>
<keyword evidence="3" id="KW-1185">Reference proteome</keyword>
<protein>
    <submittedName>
        <fullName evidence="2">Uncharacterized protein</fullName>
    </submittedName>
</protein>
<name>A0A3P3VY10_9MICO</name>
<accession>A0A3P3VY10</accession>
<proteinExistence type="predicted"/>
<dbReference type="EMBL" id="RQVS01000027">
    <property type="protein sequence ID" value="RRJ85563.1"/>
    <property type="molecule type" value="Genomic_DNA"/>
</dbReference>
<reference evidence="2 3" key="1">
    <citation type="submission" date="2018-11" db="EMBL/GenBank/DDBJ databases">
        <title>YIM 102482-1 draft genome.</title>
        <authorList>
            <person name="Li G."/>
            <person name="Jiang Y."/>
        </authorList>
    </citation>
    <scope>NUCLEOTIDE SEQUENCE [LARGE SCALE GENOMIC DNA]</scope>
    <source>
        <strain evidence="2 3">YIM 102482-1</strain>
    </source>
</reference>
<evidence type="ECO:0000313" key="3">
    <source>
        <dbReference type="Proteomes" id="UP000274391"/>
    </source>
</evidence>
<evidence type="ECO:0000313" key="2">
    <source>
        <dbReference type="EMBL" id="RRJ85563.1"/>
    </source>
</evidence>